<dbReference type="GO" id="GO:0016020">
    <property type="term" value="C:membrane"/>
    <property type="evidence" value="ECO:0007669"/>
    <property type="project" value="UniProtKB-SubCell"/>
</dbReference>
<comment type="subcellular location">
    <subcellularLocation>
        <location evidence="1">Membrane</location>
        <topology evidence="1">Single-pass membrane protein</topology>
    </subcellularLocation>
</comment>
<feature type="domain" description="Fibronectin type-III" evidence="14">
    <location>
        <begin position="547"/>
        <end position="648"/>
    </location>
</feature>
<feature type="transmembrane region" description="Helical" evidence="11">
    <location>
        <begin position="812"/>
        <end position="837"/>
    </location>
</feature>
<comment type="caution">
    <text evidence="15">The sequence shown here is derived from an EMBL/GenBank/DDBJ whole genome shotgun (WGS) entry which is preliminary data.</text>
</comment>
<dbReference type="FunFam" id="3.90.190.10:FF:000102">
    <property type="entry name" value="Receptor-type tyrosine-protein phosphatase"/>
    <property type="match status" value="1"/>
</dbReference>
<organism evidence="15 16">
    <name type="scientific">Biomphalaria pfeifferi</name>
    <name type="common">Bloodfluke planorb</name>
    <name type="synonym">Freshwater snail</name>
    <dbReference type="NCBI Taxonomy" id="112525"/>
    <lineage>
        <taxon>Eukaryota</taxon>
        <taxon>Metazoa</taxon>
        <taxon>Spiralia</taxon>
        <taxon>Lophotrochozoa</taxon>
        <taxon>Mollusca</taxon>
        <taxon>Gastropoda</taxon>
        <taxon>Heterobranchia</taxon>
        <taxon>Euthyneura</taxon>
        <taxon>Panpulmonata</taxon>
        <taxon>Hygrophila</taxon>
        <taxon>Lymnaeoidea</taxon>
        <taxon>Planorbidae</taxon>
        <taxon>Biomphalaria</taxon>
    </lineage>
</organism>
<dbReference type="InterPro" id="IPR050713">
    <property type="entry name" value="RTP_Phos/Ushers"/>
</dbReference>
<dbReference type="GO" id="GO:0004725">
    <property type="term" value="F:protein tyrosine phosphatase activity"/>
    <property type="evidence" value="ECO:0007669"/>
    <property type="project" value="UniProtKB-EC"/>
</dbReference>
<keyword evidence="3 11" id="KW-0812">Transmembrane</keyword>
<keyword evidence="16" id="KW-1185">Reference proteome</keyword>
<dbReference type="CDD" id="cd00063">
    <property type="entry name" value="FN3"/>
    <property type="match status" value="2"/>
</dbReference>
<reference evidence="15" key="2">
    <citation type="submission" date="2023-04" db="EMBL/GenBank/DDBJ databases">
        <authorList>
            <person name="Bu L."/>
            <person name="Lu L."/>
            <person name="Laidemitt M.R."/>
            <person name="Zhang S.M."/>
            <person name="Mutuku M."/>
            <person name="Mkoji G."/>
            <person name="Steinauer M."/>
            <person name="Loker E.S."/>
        </authorList>
    </citation>
    <scope>NUCLEOTIDE SEQUENCE</scope>
    <source>
        <strain evidence="15">KasaAsao</strain>
        <tissue evidence="15">Whole Snail</tissue>
    </source>
</reference>
<dbReference type="Pfam" id="PF00041">
    <property type="entry name" value="fn3"/>
    <property type="match status" value="2"/>
</dbReference>
<dbReference type="SMART" id="SM00060">
    <property type="entry name" value="FN3"/>
    <property type="match status" value="4"/>
</dbReference>
<evidence type="ECO:0000256" key="5">
    <source>
        <dbReference type="ARBA" id="ARBA00022801"/>
    </source>
</evidence>
<evidence type="ECO:0000259" key="13">
    <source>
        <dbReference type="PROSITE" id="PS50056"/>
    </source>
</evidence>
<proteinExistence type="predicted"/>
<evidence type="ECO:0000256" key="11">
    <source>
        <dbReference type="SAM" id="Phobius"/>
    </source>
</evidence>
<gene>
    <name evidence="15" type="ORF">Bpfe_012792</name>
</gene>
<feature type="domain" description="Tyrosine-protein phosphatase" evidence="12">
    <location>
        <begin position="887"/>
        <end position="1150"/>
    </location>
</feature>
<name>A0AAD8BNE9_BIOPF</name>
<protein>
    <recommendedName>
        <fullName evidence="2">protein-tyrosine-phosphatase</fullName>
        <ecNumber evidence="2">3.1.3.48</ecNumber>
    </recommendedName>
</protein>
<dbReference type="EMBL" id="JASAOG010000052">
    <property type="protein sequence ID" value="KAK0057836.1"/>
    <property type="molecule type" value="Genomic_DNA"/>
</dbReference>
<dbReference type="SUPFAM" id="SSF52799">
    <property type="entry name" value="(Phosphotyrosine protein) phosphatases II"/>
    <property type="match status" value="1"/>
</dbReference>
<dbReference type="InterPro" id="IPR016130">
    <property type="entry name" value="Tyr_Pase_AS"/>
</dbReference>
<sequence>DVIKVSDITSNVTKETIILTWKINATFQNDVTFQIQNDTNYINATCCTGSISGLNPGTKYNFNVISIPPKDNYTNYKNVTVTTNDIWTSANHGQSCTPNSTTRPCDSSLQCNSRESKCLCYSNQYWSNGCYALDDIKVKNVTYTVTTNTVNFTWTLNGSGSNVTFQIRYGNGSINASNAGGSIPGLTAGTKNKFIIASIPPSNEHFKYNETIVTTDDIWTNPSQPGRIDEVVQLPNISSAYSINFTESSGNVSKYQLIIDNKTGSESYKNESRTNTVIISGLTPGQSYNYTLYAINEIGIFSESRIGSFSTNAKESGQISNDNLFDLKPTNVTLTWRTPGNPNGKIKGYIVEVFSNNTCVFAHKINCSDCDAFTDPSTGCQKIIPHTRNSTELENINITITDLKPYRNYSITVAAINEAGRGQPLSKNFTTQAAAPFNLESVNVMTFRSNENKGGMNITIAPGEYTGPTTFCVCLKASDGDQNCTYYEDTYDKDVNYHSHSYTKSPPFNVTFSDLLAFWNYTIEVQANTTAGTSNSIVKNESTLTNVPGEAQFFVIPDSFIATNLTINIKCPDKKFRNGIITKFTVNVDNDTKTFNQTIQASEGCEKNSTKELQDIIAEQNYSIRVIVHNTDFSSPFSKPLNIYVYPKAPIFSMNGLEIKPQGSELSTSQAKVILSLRLLLNSSQGKLADISLVICADVPGSKCKSENRRKRETNIVEKFNHTWLESSKQGFIYGYRATPIGWLGKLQGISSNEYTYTIGEETCGSTASFCNGPLPSNTKFRVIIIVCTAGDCGYTSPIDLQTKAEVDPTPAIVGGVVGGILGLALIIAVVFLIIYFKRRPHSARPSSSSYVDLIKRDETIKEHRPVRITEFKDHVKKLHKDSNLLFQDEFEDIKKLSSRLPNICDEAKKENNRVKNRYVDILPYDSSRVKLEVQPEDDETMDFINANYIPGYNSVREYIATQGPMHSTVPDFWRMVWEQKCRVIVMLSDLTEQGKPKVTLYWPENLGEPINYGNVIVEMTNFSQLNKYIIRNFKIAKGSETRKVTHFFLPGWWDFSANLTTGDVLEFAQLVRQEATPANSGPIIVHCSAGVGRTGTFIALDYFMQYIEKHSLLDSVDVFSYVMKMRAARPRMVQAETQYIFIFDALDEVIDRKIKIEQEKNEHLYSNGGGNDVYANMVKAPEESIYANTQVINEKNGIDNKAFESDYDNLTLNKTNQPTTVL</sequence>
<dbReference type="AlphaFoldDB" id="A0AAD8BNE9"/>
<keyword evidence="7 11" id="KW-1133">Transmembrane helix</keyword>
<evidence type="ECO:0000256" key="4">
    <source>
        <dbReference type="ARBA" id="ARBA00022729"/>
    </source>
</evidence>
<dbReference type="PROSITE" id="PS00383">
    <property type="entry name" value="TYR_PHOSPHATASE_1"/>
    <property type="match status" value="1"/>
</dbReference>
<dbReference type="PROSITE" id="PS50056">
    <property type="entry name" value="TYR_PHOSPHATASE_2"/>
    <property type="match status" value="1"/>
</dbReference>
<dbReference type="PRINTS" id="PR00014">
    <property type="entry name" value="FNTYPEIII"/>
</dbReference>
<dbReference type="PROSITE" id="PS50055">
    <property type="entry name" value="TYR_PHOSPHATASE_PTP"/>
    <property type="match status" value="1"/>
</dbReference>
<evidence type="ECO:0000256" key="6">
    <source>
        <dbReference type="ARBA" id="ARBA00022912"/>
    </source>
</evidence>
<evidence type="ECO:0000259" key="12">
    <source>
        <dbReference type="PROSITE" id="PS50055"/>
    </source>
</evidence>
<dbReference type="SMART" id="SM00194">
    <property type="entry name" value="PTPc"/>
    <property type="match status" value="1"/>
</dbReference>
<evidence type="ECO:0000256" key="8">
    <source>
        <dbReference type="ARBA" id="ARBA00023136"/>
    </source>
</evidence>
<dbReference type="InterPro" id="IPR003595">
    <property type="entry name" value="Tyr_Pase_cat"/>
</dbReference>
<dbReference type="Gene3D" id="3.90.190.10">
    <property type="entry name" value="Protein tyrosine phosphatase superfamily"/>
    <property type="match status" value="1"/>
</dbReference>
<evidence type="ECO:0000256" key="2">
    <source>
        <dbReference type="ARBA" id="ARBA00013064"/>
    </source>
</evidence>
<feature type="non-terminal residue" evidence="15">
    <location>
        <position position="1223"/>
    </location>
</feature>
<evidence type="ECO:0000259" key="14">
    <source>
        <dbReference type="PROSITE" id="PS50853"/>
    </source>
</evidence>
<dbReference type="PANTHER" id="PTHR46957:SF3">
    <property type="entry name" value="CYTOKINE RECEPTOR"/>
    <property type="match status" value="1"/>
</dbReference>
<comment type="catalytic activity">
    <reaction evidence="10">
        <text>O-phospho-L-tyrosyl-[protein] + H2O = L-tyrosyl-[protein] + phosphate</text>
        <dbReference type="Rhea" id="RHEA:10684"/>
        <dbReference type="Rhea" id="RHEA-COMP:10136"/>
        <dbReference type="Rhea" id="RHEA-COMP:20101"/>
        <dbReference type="ChEBI" id="CHEBI:15377"/>
        <dbReference type="ChEBI" id="CHEBI:43474"/>
        <dbReference type="ChEBI" id="CHEBI:46858"/>
        <dbReference type="ChEBI" id="CHEBI:61978"/>
        <dbReference type="EC" id="3.1.3.48"/>
    </reaction>
</comment>
<feature type="domain" description="Tyrosine specific protein phosphatases" evidence="13">
    <location>
        <begin position="1066"/>
        <end position="1141"/>
    </location>
</feature>
<evidence type="ECO:0000256" key="3">
    <source>
        <dbReference type="ARBA" id="ARBA00022692"/>
    </source>
</evidence>
<dbReference type="InterPro" id="IPR013783">
    <property type="entry name" value="Ig-like_fold"/>
</dbReference>
<keyword evidence="5" id="KW-0378">Hydrolase</keyword>
<dbReference type="InterPro" id="IPR036116">
    <property type="entry name" value="FN3_sf"/>
</dbReference>
<accession>A0AAD8BNE9</accession>
<keyword evidence="9" id="KW-0325">Glycoprotein</keyword>
<dbReference type="InterPro" id="IPR000242">
    <property type="entry name" value="PTP_cat"/>
</dbReference>
<keyword evidence="4" id="KW-0732">Signal</keyword>
<dbReference type="InterPro" id="IPR003961">
    <property type="entry name" value="FN3_dom"/>
</dbReference>
<dbReference type="SMART" id="SM00404">
    <property type="entry name" value="PTPc_motif"/>
    <property type="match status" value="1"/>
</dbReference>
<dbReference type="Proteomes" id="UP001233172">
    <property type="component" value="Unassembled WGS sequence"/>
</dbReference>
<feature type="domain" description="Fibronectin type-III" evidence="14">
    <location>
        <begin position="224"/>
        <end position="314"/>
    </location>
</feature>
<dbReference type="PRINTS" id="PR00700">
    <property type="entry name" value="PRTYPHPHTASE"/>
</dbReference>
<dbReference type="PROSITE" id="PS50853">
    <property type="entry name" value="FN3"/>
    <property type="match status" value="3"/>
</dbReference>
<dbReference type="EC" id="3.1.3.48" evidence="2"/>
<dbReference type="InterPro" id="IPR000387">
    <property type="entry name" value="Tyr_Pase_dom"/>
</dbReference>
<evidence type="ECO:0000256" key="1">
    <source>
        <dbReference type="ARBA" id="ARBA00004167"/>
    </source>
</evidence>
<evidence type="ECO:0000313" key="16">
    <source>
        <dbReference type="Proteomes" id="UP001233172"/>
    </source>
</evidence>
<evidence type="ECO:0000313" key="15">
    <source>
        <dbReference type="EMBL" id="KAK0057836.1"/>
    </source>
</evidence>
<evidence type="ECO:0000256" key="9">
    <source>
        <dbReference type="ARBA" id="ARBA00023180"/>
    </source>
</evidence>
<dbReference type="Pfam" id="PF00102">
    <property type="entry name" value="Y_phosphatase"/>
    <property type="match status" value="1"/>
</dbReference>
<dbReference type="PANTHER" id="PTHR46957">
    <property type="entry name" value="CYTOKINE RECEPTOR"/>
    <property type="match status" value="1"/>
</dbReference>
<evidence type="ECO:0000256" key="10">
    <source>
        <dbReference type="ARBA" id="ARBA00051722"/>
    </source>
</evidence>
<keyword evidence="8 11" id="KW-0472">Membrane</keyword>
<dbReference type="Gene3D" id="2.60.40.10">
    <property type="entry name" value="Immunoglobulins"/>
    <property type="match status" value="3"/>
</dbReference>
<keyword evidence="6" id="KW-0904">Protein phosphatase</keyword>
<evidence type="ECO:0000256" key="7">
    <source>
        <dbReference type="ARBA" id="ARBA00022989"/>
    </source>
</evidence>
<dbReference type="SUPFAM" id="SSF49265">
    <property type="entry name" value="Fibronectin type III"/>
    <property type="match status" value="2"/>
</dbReference>
<feature type="domain" description="Fibronectin type-III" evidence="14">
    <location>
        <begin position="318"/>
        <end position="436"/>
    </location>
</feature>
<dbReference type="InterPro" id="IPR029021">
    <property type="entry name" value="Prot-tyrosine_phosphatase-like"/>
</dbReference>
<reference evidence="15" key="1">
    <citation type="journal article" date="2023" name="PLoS Negl. Trop. Dis.">
        <title>A genome sequence for Biomphalaria pfeifferi, the major vector snail for the human-infecting parasite Schistosoma mansoni.</title>
        <authorList>
            <person name="Bu L."/>
            <person name="Lu L."/>
            <person name="Laidemitt M.R."/>
            <person name="Zhang S.M."/>
            <person name="Mutuku M."/>
            <person name="Mkoji G."/>
            <person name="Steinauer M."/>
            <person name="Loker E.S."/>
        </authorList>
    </citation>
    <scope>NUCLEOTIDE SEQUENCE</scope>
    <source>
        <strain evidence="15">KasaAsao</strain>
    </source>
</reference>